<keyword evidence="2" id="KW-0808">Transferase</keyword>
<evidence type="ECO:0000313" key="2">
    <source>
        <dbReference type="EMBL" id="RRR75349.1"/>
    </source>
</evidence>
<dbReference type="PROSITE" id="PS51186">
    <property type="entry name" value="GNAT"/>
    <property type="match status" value="1"/>
</dbReference>
<accession>A0A426U5V6</accession>
<dbReference type="GO" id="GO:0016747">
    <property type="term" value="F:acyltransferase activity, transferring groups other than amino-acyl groups"/>
    <property type="evidence" value="ECO:0007669"/>
    <property type="project" value="InterPro"/>
</dbReference>
<comment type="caution">
    <text evidence="2">The sequence shown here is derived from an EMBL/GenBank/DDBJ whole genome shotgun (WGS) entry which is preliminary data.</text>
</comment>
<name>A0A426U5V6_9CHLR</name>
<dbReference type="EMBL" id="RSAS01000195">
    <property type="protein sequence ID" value="RRR75349.1"/>
    <property type="molecule type" value="Genomic_DNA"/>
</dbReference>
<dbReference type="CDD" id="cd04301">
    <property type="entry name" value="NAT_SF"/>
    <property type="match status" value="1"/>
</dbReference>
<organism evidence="2 3">
    <name type="scientific">Candidatus Viridilinea halotolerans</name>
    <dbReference type="NCBI Taxonomy" id="2491704"/>
    <lineage>
        <taxon>Bacteria</taxon>
        <taxon>Bacillati</taxon>
        <taxon>Chloroflexota</taxon>
        <taxon>Chloroflexia</taxon>
        <taxon>Chloroflexales</taxon>
        <taxon>Chloroflexineae</taxon>
        <taxon>Oscillochloridaceae</taxon>
        <taxon>Candidatus Viridilinea</taxon>
    </lineage>
</organism>
<gene>
    <name evidence="2" type="ORF">EI684_04850</name>
</gene>
<protein>
    <submittedName>
        <fullName evidence="2">N-acetyltransferase</fullName>
    </submittedName>
</protein>
<dbReference type="Pfam" id="PF13508">
    <property type="entry name" value="Acetyltransf_7"/>
    <property type="match status" value="1"/>
</dbReference>
<sequence>MHDLPHHPSPPRLCDIAPTELLSIIETSFVRSWLPFAHIPGAALHDAPDLLWFSTGQPDAFLNAVLRTQLAPDEADVTIQTMVATFRSRMLPLSWYVGPAARPTDLVGRLLTAGFRHVDTMVGMAINLHTRAPTRPEIPDLHMVEVNNAATLQQWFTVFQAGFGMSHAMRVAYEAVCAADDSADSADTKYLGYVAGFPVACLTLTREEAVASLYDVATIPAARRRGIGSAMVRAALEAARTAAYQTAILLATAEGAGMYRRVGFQDYGQLGHYVLDP</sequence>
<dbReference type="Proteomes" id="UP000280307">
    <property type="component" value="Unassembled WGS sequence"/>
</dbReference>
<reference evidence="2 3" key="1">
    <citation type="submission" date="2018-12" db="EMBL/GenBank/DDBJ databases">
        <title>Genome Sequence of Candidatus Viridilinea halotolerans isolated from saline sulfide-rich spring.</title>
        <authorList>
            <person name="Grouzdev D.S."/>
            <person name="Burganskaya E.I."/>
            <person name="Krutkina M.S."/>
            <person name="Sukhacheva M.V."/>
            <person name="Gorlenko V.M."/>
        </authorList>
    </citation>
    <scope>NUCLEOTIDE SEQUENCE [LARGE SCALE GENOMIC DNA]</scope>
    <source>
        <strain evidence="2">Chok-6</strain>
    </source>
</reference>
<evidence type="ECO:0000313" key="3">
    <source>
        <dbReference type="Proteomes" id="UP000280307"/>
    </source>
</evidence>
<dbReference type="InterPro" id="IPR000182">
    <property type="entry name" value="GNAT_dom"/>
</dbReference>
<dbReference type="AlphaFoldDB" id="A0A426U5V6"/>
<evidence type="ECO:0000259" key="1">
    <source>
        <dbReference type="PROSITE" id="PS51186"/>
    </source>
</evidence>
<dbReference type="SUPFAM" id="SSF55729">
    <property type="entry name" value="Acyl-CoA N-acyltransferases (Nat)"/>
    <property type="match status" value="1"/>
</dbReference>
<dbReference type="InterPro" id="IPR016181">
    <property type="entry name" value="Acyl_CoA_acyltransferase"/>
</dbReference>
<feature type="domain" description="N-acetyltransferase" evidence="1">
    <location>
        <begin position="141"/>
        <end position="277"/>
    </location>
</feature>
<dbReference type="Gene3D" id="3.40.630.30">
    <property type="match status" value="1"/>
</dbReference>
<proteinExistence type="predicted"/>